<keyword evidence="2" id="KW-0966">Cell projection</keyword>
<comment type="caution">
    <text evidence="2">The sequence shown here is derived from an EMBL/GenBank/DDBJ whole genome shotgun (WGS) entry which is preliminary data.</text>
</comment>
<gene>
    <name evidence="2" type="ORF">PFY00_01205</name>
</gene>
<accession>A0ABT4XN07</accession>
<organism evidence="2 3">
    <name type="scientific">Thalassococcus lentus</name>
    <dbReference type="NCBI Taxonomy" id="1210524"/>
    <lineage>
        <taxon>Bacteria</taxon>
        <taxon>Pseudomonadati</taxon>
        <taxon>Pseudomonadota</taxon>
        <taxon>Alphaproteobacteria</taxon>
        <taxon>Rhodobacterales</taxon>
        <taxon>Roseobacteraceae</taxon>
        <taxon>Thalassococcus</taxon>
    </lineage>
</organism>
<dbReference type="Proteomes" id="UP001210720">
    <property type="component" value="Unassembled WGS sequence"/>
</dbReference>
<reference evidence="2 3" key="1">
    <citation type="submission" date="2023-01" db="EMBL/GenBank/DDBJ databases">
        <title>Thalassococcus onchidii sp. nov., isolated from a marine invertebrate from the South China Sea.</title>
        <authorList>
            <person name="Xu S."/>
            <person name="Liu Z."/>
            <person name="Xu Y."/>
        </authorList>
    </citation>
    <scope>NUCLEOTIDE SEQUENCE [LARGE SCALE GENOMIC DNA]</scope>
    <source>
        <strain evidence="2 3">KCTC 32084</strain>
    </source>
</reference>
<keyword evidence="2" id="KW-0282">Flagellum</keyword>
<feature type="compositionally biased region" description="Basic and acidic residues" evidence="1">
    <location>
        <begin position="29"/>
        <end position="48"/>
    </location>
</feature>
<evidence type="ECO:0000256" key="1">
    <source>
        <dbReference type="SAM" id="MobiDB-lite"/>
    </source>
</evidence>
<evidence type="ECO:0000313" key="3">
    <source>
        <dbReference type="Proteomes" id="UP001210720"/>
    </source>
</evidence>
<feature type="region of interest" description="Disordered" evidence="1">
    <location>
        <begin position="29"/>
        <end position="50"/>
    </location>
</feature>
<keyword evidence="3" id="KW-1185">Reference proteome</keyword>
<evidence type="ECO:0000313" key="2">
    <source>
        <dbReference type="EMBL" id="MDA7423331.1"/>
    </source>
</evidence>
<dbReference type="RefSeq" id="WP_271430694.1">
    <property type="nucleotide sequence ID" value="NZ_JAQIOY010000001.1"/>
</dbReference>
<protein>
    <submittedName>
        <fullName evidence="2">Flagellar basal body-associated protein FliL</fullName>
    </submittedName>
</protein>
<sequence>MLKLFPILLAILGTGAGVGAGLYLKPDKPQESEQVVDEKPDEKGKEEPTDTTEFVKLNNQFVIPVVGPERVNALVVLSLSIEVKPGQSQSVYSQEPKLRDEFLQVLFDHANIGGFDGSFTKADRMEILRNALQETATAVLGDIARGVLITEIARQDG</sequence>
<keyword evidence="2" id="KW-0969">Cilium</keyword>
<name>A0ABT4XN07_9RHOB</name>
<dbReference type="EMBL" id="JAQIOY010000001">
    <property type="protein sequence ID" value="MDA7423331.1"/>
    <property type="molecule type" value="Genomic_DNA"/>
</dbReference>
<proteinExistence type="predicted"/>